<dbReference type="EMBL" id="NXIF01000036">
    <property type="protein sequence ID" value="PKI80398.1"/>
    <property type="molecule type" value="Genomic_DNA"/>
</dbReference>
<proteinExistence type="predicted"/>
<keyword evidence="2" id="KW-1185">Reference proteome</keyword>
<accession>A0A2N1J1G1</accession>
<dbReference type="Proteomes" id="UP000233248">
    <property type="component" value="Unassembled WGS sequence"/>
</dbReference>
<dbReference type="KEGG" id="ahs:AHALO_1332"/>
<dbReference type="RefSeq" id="WP_101185205.1">
    <property type="nucleotide sequence ID" value="NZ_CP031218.1"/>
</dbReference>
<name>A0A2N1J1G1_9BACT</name>
<comment type="caution">
    <text evidence="1">The sequence shown here is derived from an EMBL/GenBank/DDBJ whole genome shotgun (WGS) entry which is preliminary data.</text>
</comment>
<evidence type="ECO:0000313" key="1">
    <source>
        <dbReference type="EMBL" id="PKI80398.1"/>
    </source>
</evidence>
<reference evidence="1 2" key="1">
    <citation type="submission" date="2017-09" db="EMBL/GenBank/DDBJ databases">
        <title>Genomics of the genus Arcobacter.</title>
        <authorList>
            <person name="Perez-Cataluna A."/>
            <person name="Figueras M.J."/>
            <person name="Salas-Masso N."/>
        </authorList>
    </citation>
    <scope>NUCLEOTIDE SEQUENCE [LARGE SCALE GENOMIC DNA]</scope>
    <source>
        <strain evidence="1 2">DSM 18005</strain>
    </source>
</reference>
<gene>
    <name evidence="1" type="ORF">CP960_09630</name>
</gene>
<dbReference type="AlphaFoldDB" id="A0A2N1J1G1"/>
<sequence length="73" mass="8290">MNAQMKNETEKSTLLAALVVDLVRVIRNEKDFQKAAKIVIENNITMTEIVSRTLRLSVFDIAKLSDTVIELKK</sequence>
<organism evidence="1 2">
    <name type="scientific">Malaciobacter halophilus</name>
    <dbReference type="NCBI Taxonomy" id="197482"/>
    <lineage>
        <taxon>Bacteria</taxon>
        <taxon>Pseudomonadati</taxon>
        <taxon>Campylobacterota</taxon>
        <taxon>Epsilonproteobacteria</taxon>
        <taxon>Campylobacterales</taxon>
        <taxon>Arcobacteraceae</taxon>
        <taxon>Malaciobacter</taxon>
    </lineage>
</organism>
<evidence type="ECO:0000313" key="2">
    <source>
        <dbReference type="Proteomes" id="UP000233248"/>
    </source>
</evidence>
<protein>
    <submittedName>
        <fullName evidence="1">Uncharacterized protein</fullName>
    </submittedName>
</protein>